<evidence type="ECO:0000256" key="2">
    <source>
        <dbReference type="ARBA" id="ARBA00023054"/>
    </source>
</evidence>
<dbReference type="Proteomes" id="UP000250043">
    <property type="component" value="Unassembled WGS sequence"/>
</dbReference>
<feature type="coiled-coil region" evidence="3">
    <location>
        <begin position="83"/>
        <end position="110"/>
    </location>
</feature>
<proteinExistence type="inferred from homology"/>
<reference evidence="5 6" key="1">
    <citation type="submission" date="2016-07" db="EMBL/GenBank/DDBJ databases">
        <title>Draft genome of the white-rot fungus Obba rivulosa 3A-2.</title>
        <authorList>
            <consortium name="DOE Joint Genome Institute"/>
            <person name="Miettinen O."/>
            <person name="Riley R."/>
            <person name="Acob R."/>
            <person name="Barry K."/>
            <person name="Cullen D."/>
            <person name="De Vries R."/>
            <person name="Hainaut M."/>
            <person name="Hatakka A."/>
            <person name="Henrissat B."/>
            <person name="Hilden K."/>
            <person name="Kuo R."/>
            <person name="Labutti K."/>
            <person name="Lipzen A."/>
            <person name="Makela M.R."/>
            <person name="Sandor L."/>
            <person name="Spatafora J.W."/>
            <person name="Grigoriev I.V."/>
            <person name="Hibbett D.S."/>
        </authorList>
    </citation>
    <scope>NUCLEOTIDE SEQUENCE [LARGE SCALE GENOMIC DNA]</scope>
    <source>
        <strain evidence="5 6">3A-2</strain>
    </source>
</reference>
<keyword evidence="2 3" id="KW-0175">Coiled coil</keyword>
<feature type="compositionally biased region" description="Polar residues" evidence="4">
    <location>
        <begin position="183"/>
        <end position="196"/>
    </location>
</feature>
<dbReference type="PANTHER" id="PTHR39472">
    <property type="entry name" value="EXPRESSED PROTEIN"/>
    <property type="match status" value="1"/>
</dbReference>
<gene>
    <name evidence="5" type="ORF">OBBRIDRAFT_65700</name>
</gene>
<evidence type="ECO:0000313" key="6">
    <source>
        <dbReference type="Proteomes" id="UP000250043"/>
    </source>
</evidence>
<dbReference type="EMBL" id="KV722444">
    <property type="protein sequence ID" value="OCH88770.1"/>
    <property type="molecule type" value="Genomic_DNA"/>
</dbReference>
<dbReference type="OrthoDB" id="21214at2759"/>
<feature type="region of interest" description="Disordered" evidence="4">
    <location>
        <begin position="170"/>
        <end position="209"/>
    </location>
</feature>
<dbReference type="InterPro" id="IPR008555">
    <property type="entry name" value="SIKE"/>
</dbReference>
<sequence length="367" mass="40502">MFTMYHDLDSDLIRAWQLLHEISEQNSHNHKMASTLQSQADSLKTQAASTSTGFSLRRFNVDISKEVFESELERQNAQIIIENHTLLQENKQLSVLLKEYEQTMETVMSKFRSHALAAQQHELTLARHYEALLRAQETAVVEADLASNTTTSQSLQRLSESLRALLRSLGGEEPSASDDPHTQPEQSADTGEASTRPSDDALADLLGDGPGDWALEREIEIARLEAENEELRRMLGIDRASAEANGWLADEARELTLASRTATLSMRAHPTSANYDSLTHALAAYGPSNMAMQMQMQMNTSGAPQQRSLELAPGPQGLRGAGPQGRRTSMFGSRGRGAGPQIWEGVTHQPSMPERPWQSAVNSDLGR</sequence>
<evidence type="ECO:0000313" key="5">
    <source>
        <dbReference type="EMBL" id="OCH88770.1"/>
    </source>
</evidence>
<dbReference type="Pfam" id="PF05769">
    <property type="entry name" value="SIKE"/>
    <property type="match status" value="1"/>
</dbReference>
<protein>
    <submittedName>
        <fullName evidence="5">Uncharacterized protein</fullName>
    </submittedName>
</protein>
<keyword evidence="6" id="KW-1185">Reference proteome</keyword>
<dbReference type="PANTHER" id="PTHR39472:SF1">
    <property type="entry name" value="EXPRESSED PROTEIN"/>
    <property type="match status" value="1"/>
</dbReference>
<evidence type="ECO:0000256" key="4">
    <source>
        <dbReference type="SAM" id="MobiDB-lite"/>
    </source>
</evidence>
<evidence type="ECO:0000256" key="1">
    <source>
        <dbReference type="ARBA" id="ARBA00005537"/>
    </source>
</evidence>
<evidence type="ECO:0000256" key="3">
    <source>
        <dbReference type="SAM" id="Coils"/>
    </source>
</evidence>
<accession>A0A8E2B091</accession>
<feature type="region of interest" description="Disordered" evidence="4">
    <location>
        <begin position="315"/>
        <end position="367"/>
    </location>
</feature>
<comment type="similarity">
    <text evidence="1">Belongs to the SIKE family.</text>
</comment>
<organism evidence="5 6">
    <name type="scientific">Obba rivulosa</name>
    <dbReference type="NCBI Taxonomy" id="1052685"/>
    <lineage>
        <taxon>Eukaryota</taxon>
        <taxon>Fungi</taxon>
        <taxon>Dikarya</taxon>
        <taxon>Basidiomycota</taxon>
        <taxon>Agaricomycotina</taxon>
        <taxon>Agaricomycetes</taxon>
        <taxon>Polyporales</taxon>
        <taxon>Gelatoporiaceae</taxon>
        <taxon>Obba</taxon>
    </lineage>
</organism>
<dbReference type="AlphaFoldDB" id="A0A8E2B091"/>
<name>A0A8E2B091_9APHY</name>